<gene>
    <name evidence="3" type="ORF">TRAPUB_8266</name>
</gene>
<reference evidence="3 4" key="1">
    <citation type="submission" date="2016-10" db="EMBL/GenBank/DDBJ databases">
        <title>Genome sequence of the basidiomycete white-rot fungus Trametes pubescens.</title>
        <authorList>
            <person name="Makela M.R."/>
            <person name="Granchi Z."/>
            <person name="Peng M."/>
            <person name="De Vries R.P."/>
            <person name="Grigoriev I."/>
            <person name="Riley R."/>
            <person name="Hilden K."/>
        </authorList>
    </citation>
    <scope>NUCLEOTIDE SEQUENCE [LARGE SCALE GENOMIC DNA]</scope>
    <source>
        <strain evidence="3 4">FBCC735</strain>
    </source>
</reference>
<feature type="domain" description="CN hydrolase" evidence="2">
    <location>
        <begin position="1"/>
        <end position="309"/>
    </location>
</feature>
<feature type="compositionally biased region" description="Basic and acidic residues" evidence="1">
    <location>
        <begin position="241"/>
        <end position="252"/>
    </location>
</feature>
<dbReference type="PROSITE" id="PS50263">
    <property type="entry name" value="CN_HYDROLASE"/>
    <property type="match status" value="1"/>
</dbReference>
<feature type="region of interest" description="Disordered" evidence="1">
    <location>
        <begin position="230"/>
        <end position="252"/>
    </location>
</feature>
<evidence type="ECO:0000313" key="4">
    <source>
        <dbReference type="Proteomes" id="UP000184267"/>
    </source>
</evidence>
<protein>
    <submittedName>
        <fullName evidence="3">Protein N-terminal amidase</fullName>
    </submittedName>
</protein>
<dbReference type="InterPro" id="IPR039703">
    <property type="entry name" value="Nta1"/>
</dbReference>
<dbReference type="EMBL" id="MNAD01000193">
    <property type="protein sequence ID" value="OJT15162.1"/>
    <property type="molecule type" value="Genomic_DNA"/>
</dbReference>
<dbReference type="PANTHER" id="PTHR11750:SF26">
    <property type="entry name" value="PROTEIN N-TERMINAL AMIDASE"/>
    <property type="match status" value="1"/>
</dbReference>
<dbReference type="GO" id="GO:0008418">
    <property type="term" value="F:protein-N-terminal asparagine amidohydrolase activity"/>
    <property type="evidence" value="ECO:0007669"/>
    <property type="project" value="InterPro"/>
</dbReference>
<dbReference type="Pfam" id="PF00795">
    <property type="entry name" value="CN_hydrolase"/>
    <property type="match status" value="1"/>
</dbReference>
<organism evidence="3 4">
    <name type="scientific">Trametes pubescens</name>
    <name type="common">White-rot fungus</name>
    <dbReference type="NCBI Taxonomy" id="154538"/>
    <lineage>
        <taxon>Eukaryota</taxon>
        <taxon>Fungi</taxon>
        <taxon>Dikarya</taxon>
        <taxon>Basidiomycota</taxon>
        <taxon>Agaricomycotina</taxon>
        <taxon>Agaricomycetes</taxon>
        <taxon>Polyporales</taxon>
        <taxon>Polyporaceae</taxon>
        <taxon>Trametes</taxon>
    </lineage>
</organism>
<dbReference type="InterPro" id="IPR036526">
    <property type="entry name" value="C-N_Hydrolase_sf"/>
</dbReference>
<dbReference type="OMA" id="MPMAWLL"/>
<dbReference type="Gene3D" id="3.60.110.10">
    <property type="entry name" value="Carbon-nitrogen hydrolase"/>
    <property type="match status" value="1"/>
</dbReference>
<accession>A0A1M2W5X3</accession>
<name>A0A1M2W5X3_TRAPU</name>
<dbReference type="SUPFAM" id="SSF56317">
    <property type="entry name" value="Carbon-nitrogen hydrolase"/>
    <property type="match status" value="1"/>
</dbReference>
<keyword evidence="4" id="KW-1185">Reference proteome</keyword>
<dbReference type="Proteomes" id="UP000184267">
    <property type="component" value="Unassembled WGS sequence"/>
</dbReference>
<dbReference type="AlphaFoldDB" id="A0A1M2W5X3"/>
<comment type="caution">
    <text evidence="3">The sequence shown here is derived from an EMBL/GenBank/DDBJ whole genome shotgun (WGS) entry which is preliminary data.</text>
</comment>
<dbReference type="OrthoDB" id="201515at2759"/>
<evidence type="ECO:0000256" key="1">
    <source>
        <dbReference type="SAM" id="MobiDB-lite"/>
    </source>
</evidence>
<dbReference type="PANTHER" id="PTHR11750">
    <property type="entry name" value="PROTEIN N-TERMINAL AMIDASE"/>
    <property type="match status" value="1"/>
</dbReference>
<feature type="compositionally biased region" description="Acidic residues" evidence="1">
    <location>
        <begin position="231"/>
        <end position="240"/>
    </location>
</feature>
<evidence type="ECO:0000313" key="3">
    <source>
        <dbReference type="EMBL" id="OJT15162.1"/>
    </source>
</evidence>
<evidence type="ECO:0000259" key="2">
    <source>
        <dbReference type="PROSITE" id="PS50263"/>
    </source>
</evidence>
<sequence length="317" mass="35004">MSRNVAPSSGETDEPVRMLYRLRPNTVDLVCLPEMIFTGYVFPDADAISPSLEEPRTGPTSRFCAELAARLHCHVVAGYPERLPLHEVEHTELTDGRTIRRVGANAAALYGPDGNFVGEYRKTNLYDTDMTWAKPGTGFVTFHLPPPLTTLSLGICMDLNVQPPAEWAGLDTGPYEIAEYCVAQRTRVLVLLNAWLDSKEAPEEEKDWRTINYWALRLRPLWAKAIAEGWPDSDDEDQQSDDSHSAGEEAGRQPGEELLVVICNRTGTENGVTFAGSSSLFSMSRNSGRPRLVRALGRHQEAAVVWTYPKSQGSAGG</sequence>
<dbReference type="InterPro" id="IPR003010">
    <property type="entry name" value="C-N_Hydrolase"/>
</dbReference>
<dbReference type="GO" id="GO:0070773">
    <property type="term" value="F:protein-N-terminal glutamine amidohydrolase activity"/>
    <property type="evidence" value="ECO:0007669"/>
    <property type="project" value="InterPro"/>
</dbReference>
<dbReference type="STRING" id="154538.A0A1M2W5X3"/>
<dbReference type="GO" id="GO:0030163">
    <property type="term" value="P:protein catabolic process"/>
    <property type="evidence" value="ECO:0007669"/>
    <property type="project" value="TreeGrafter"/>
</dbReference>
<proteinExistence type="predicted"/>